<dbReference type="CDD" id="cd08994">
    <property type="entry name" value="GH43_62_32_68_117_130-like"/>
    <property type="match status" value="1"/>
</dbReference>
<dbReference type="AlphaFoldDB" id="A0A5B7TQD6"/>
<dbReference type="EMBL" id="CP040749">
    <property type="protein sequence ID" value="QCX38480.1"/>
    <property type="molecule type" value="Genomic_DNA"/>
</dbReference>
<reference evidence="2 3" key="1">
    <citation type="submission" date="2019-05" db="EMBL/GenBank/DDBJ databases">
        <title>Algicella ahnfeltiae gen. nov., sp. nov., a novel marine bacterium of the family Flavobacteriaceae isolated from a red alga.</title>
        <authorList>
            <person name="Nedashkovskaya O.I."/>
            <person name="Kukhlevskiy A.D."/>
            <person name="Kim S.-G."/>
            <person name="Zhukova N.V."/>
            <person name="Mikhailov V.V."/>
        </authorList>
    </citation>
    <scope>NUCLEOTIDE SEQUENCE [LARGE SCALE GENOMIC DNA]</scope>
    <source>
        <strain evidence="2 3">10Alg115</strain>
    </source>
</reference>
<evidence type="ECO:0008006" key="4">
    <source>
        <dbReference type="Google" id="ProtNLM"/>
    </source>
</evidence>
<keyword evidence="3" id="KW-1185">Reference proteome</keyword>
<sequence>MRILFFCCLLLLSCSKNNSLTLKIKAKSIDAQVDGEILSGPSVLNDPDRFVWGASVIKGKDNKYHMLYNTWECGDSIPVFTDSWVLHSKIAYAVSDEPDRNFKFQKIVLKGKRFDGDSLAWDAQVVTNPHVKYFDNKYYLYYVGSKDPGKQPKGSKGEKLNKRNRVQQNQKIGVIEFDSFDDLVSGKFKRPDTPLLSPRTRVKPNNIINPSSEGTTPKPDNIIVVNPSVVQRPSDGKFLLYFKGNFYNPHWRGVHGIAISDKPNGPFTTTENFVFDFKDAEGKIASAEDPYVWYHSKHKKFYSVVKDFSGLITEGMPGLALLESIDGIKWTKPTHPFFMKKEVILNSNDTIKVNRLERPQLLIDEDGNPKVLYAASSIVNINPRQDGASFNVHIPLENIE</sequence>
<dbReference type="InterPro" id="IPR023296">
    <property type="entry name" value="Glyco_hydro_beta-prop_sf"/>
</dbReference>
<gene>
    <name evidence="2" type="ORF">FF125_08570</name>
</gene>
<proteinExistence type="predicted"/>
<dbReference type="Gene3D" id="2.115.10.20">
    <property type="entry name" value="Glycosyl hydrolase domain, family 43"/>
    <property type="match status" value="1"/>
</dbReference>
<dbReference type="SUPFAM" id="SSF75005">
    <property type="entry name" value="Arabinanase/levansucrase/invertase"/>
    <property type="match status" value="1"/>
</dbReference>
<feature type="compositionally biased region" description="Polar residues" evidence="1">
    <location>
        <begin position="206"/>
        <end position="215"/>
    </location>
</feature>
<accession>A0A5B7TQD6</accession>
<dbReference type="KEGG" id="fbe:FF125_08570"/>
<evidence type="ECO:0000256" key="1">
    <source>
        <dbReference type="SAM" id="MobiDB-lite"/>
    </source>
</evidence>
<dbReference type="OrthoDB" id="9794572at2"/>
<protein>
    <recommendedName>
        <fullName evidence="4">Sucrase</fullName>
    </recommendedName>
</protein>
<feature type="region of interest" description="Disordered" evidence="1">
    <location>
        <begin position="194"/>
        <end position="220"/>
    </location>
</feature>
<dbReference type="Proteomes" id="UP000306229">
    <property type="component" value="Chromosome"/>
</dbReference>
<evidence type="ECO:0000313" key="2">
    <source>
        <dbReference type="EMBL" id="QCX38480.1"/>
    </source>
</evidence>
<dbReference type="RefSeq" id="WP_138949377.1">
    <property type="nucleotide sequence ID" value="NZ_CP040749.1"/>
</dbReference>
<organism evidence="2 3">
    <name type="scientific">Aureibaculum algae</name>
    <dbReference type="NCBI Taxonomy" id="2584122"/>
    <lineage>
        <taxon>Bacteria</taxon>
        <taxon>Pseudomonadati</taxon>
        <taxon>Bacteroidota</taxon>
        <taxon>Flavobacteriia</taxon>
        <taxon>Flavobacteriales</taxon>
        <taxon>Flavobacteriaceae</taxon>
        <taxon>Aureibaculum</taxon>
    </lineage>
</organism>
<name>A0A5B7TQD6_9FLAO</name>
<evidence type="ECO:0000313" key="3">
    <source>
        <dbReference type="Proteomes" id="UP000306229"/>
    </source>
</evidence>